<sequence length="402" mass="47785">MFVLKLFNFNIYKNEFLVLYLDFSINAKMENNTPPNHFEKASVYACRLFKQFYNEKKYDLDKCFLKVRNSMSQYYSMVGDDLVWNREILSYLYEYIAYKNNANNPNFVLSSKIINLTKKNTKKIKNEINFVGQTYKLDKHIKKVNITHYDYIKIKKTYDAFKKNVDIKSNDISVTLLKIYKQLSLISDVSINTRSMTKSLMYYMFPDLFKKDKRHVFYRVDAKKGYCVLSSKKINLIRVLLEYKFDIKYKEWGLIKRYINTICNKGSKSSKICIGKYPYLKLKPVSKIKFNYRSKYVSDFKRIVSSSFSLVDLTEKITKKTFSNIFRNEISHLYKFNAEKNHLALDEYKKMRMCNKIISAIDYPNKDHIYSAIIETVNNYLDNPPKKLGYNIDTCLTIAKNN</sequence>
<evidence type="ECO:0000256" key="19">
    <source>
        <dbReference type="ARBA" id="ARBA00045739"/>
    </source>
</evidence>
<comment type="subunit">
    <text evidence="18">Interacts with host CGAS; this interaction inhibits CGAS-mediated type I interferon response.</text>
</comment>
<evidence type="ECO:0000313" key="25">
    <source>
        <dbReference type="Proteomes" id="UP000127252"/>
    </source>
</evidence>
<evidence type="ECO:0000256" key="13">
    <source>
        <dbReference type="ARBA" id="ARBA00023200"/>
    </source>
</evidence>
<evidence type="ECO:0000256" key="18">
    <source>
        <dbReference type="ARBA" id="ARBA00038635"/>
    </source>
</evidence>
<feature type="domain" description="BEN" evidence="20">
    <location>
        <begin position="171"/>
        <end position="270"/>
    </location>
</feature>
<evidence type="ECO:0000256" key="1">
    <source>
        <dbReference type="ARBA" id="ARBA00004147"/>
    </source>
</evidence>
<protein>
    <recommendedName>
        <fullName evidence="16">Protein OPG067</fullName>
    </recommendedName>
    <alternativeName>
        <fullName evidence="17">Protein E5</fullName>
    </alternativeName>
</protein>
<evidence type="ECO:0000256" key="12">
    <source>
        <dbReference type="ARBA" id="ARBA00023136"/>
    </source>
</evidence>
<dbReference type="Proteomes" id="UP000317895">
    <property type="component" value="Genome"/>
</dbReference>
<evidence type="ECO:0000313" key="22">
    <source>
        <dbReference type="EMBL" id="AOE47612.1"/>
    </source>
</evidence>
<dbReference type="GO" id="GO:0042025">
    <property type="term" value="C:host cell nucleus"/>
    <property type="evidence" value="ECO:0007669"/>
    <property type="project" value="UniProtKB-SubCell"/>
</dbReference>
<keyword evidence="8" id="KW-1090">Inhibition of host innate immune response by virus</keyword>
<dbReference type="GeneID" id="921583"/>
<evidence type="ECO:0000256" key="16">
    <source>
        <dbReference type="ARBA" id="ARBA00034821"/>
    </source>
</evidence>
<reference evidence="21 25" key="1">
    <citation type="journal article" date="2001" name="J. Virol.">
        <title>Genome of lumpy skin disease virus.</title>
        <authorList>
            <person name="Tulman E.R."/>
            <person name="Afonso C.L."/>
            <person name="Lu Z."/>
            <person name="Zsak L."/>
            <person name="Kutish G.F."/>
            <person name="Rock D.L."/>
        </authorList>
    </citation>
    <scope>NUCLEOTIDE SEQUENCE [LARGE SCALE GENOMIC DNA]</scope>
    <source>
        <strain evidence="25">Isolate Bovine/Kenya/Neethling 2490/1958) (LSDV) (Lumpy skin disease virus (isolate NI-2490)</strain>
        <strain evidence="21">Neethling 2490</strain>
    </source>
</reference>
<dbReference type="RefSeq" id="NP_150470.1">
    <property type="nucleotide sequence ID" value="NC_003027.1"/>
</dbReference>
<accession>A0A1B3B647</accession>
<dbReference type="GO" id="GO:0003677">
    <property type="term" value="F:DNA binding"/>
    <property type="evidence" value="ECO:0007669"/>
    <property type="project" value="InterPro"/>
</dbReference>
<keyword evidence="12" id="KW-0472">Membrane</keyword>
<evidence type="ECO:0000313" key="26">
    <source>
        <dbReference type="Proteomes" id="UP000516244"/>
    </source>
</evidence>
<keyword evidence="14" id="KW-0899">Viral immunoevasion</keyword>
<comment type="function">
    <text evidence="19">Major early protein present in virus factories. The presence of BEN domains suggests a possible role in organization of viral DNA during replication or transcription. Plays an essential role in the inhibition of the cGAS-dependent type I IFN induction in host dendritic cells. Mechanistically, abolishes cGAMP production by triggering host CGAS degradation via a proteasome-dependent mechanism.</text>
</comment>
<dbReference type="GO" id="GO:0016020">
    <property type="term" value="C:membrane"/>
    <property type="evidence" value="ECO:0007669"/>
    <property type="project" value="UniProtKB-SubCell"/>
</dbReference>
<feature type="domain" description="BEN" evidence="20">
    <location>
        <begin position="292"/>
        <end position="388"/>
    </location>
</feature>
<dbReference type="EMBL" id="MW631933">
    <property type="protein sequence ID" value="QTO65962.1"/>
    <property type="molecule type" value="Genomic_DNA"/>
</dbReference>
<evidence type="ECO:0000256" key="2">
    <source>
        <dbReference type="ARBA" id="ARBA00004167"/>
    </source>
</evidence>
<evidence type="ECO:0000256" key="17">
    <source>
        <dbReference type="ARBA" id="ARBA00034912"/>
    </source>
</evidence>
<organism evidence="22">
    <name type="scientific">Lumpy skin disease virus</name>
    <name type="common">LSDV</name>
    <dbReference type="NCBI Taxonomy" id="59509"/>
    <lineage>
        <taxon>Viruses</taxon>
        <taxon>Varidnaviria</taxon>
        <taxon>Bamfordvirae</taxon>
        <taxon>Nucleocytoviricota</taxon>
        <taxon>Pokkesviricetes</taxon>
        <taxon>Chitovirales</taxon>
        <taxon>Poxviridae</taxon>
        <taxon>Chordopoxvirinae</taxon>
        <taxon>Capripoxvirus</taxon>
        <taxon>Capripoxvirus lumpyskinpox</taxon>
    </lineage>
</organism>
<evidence type="ECO:0000256" key="6">
    <source>
        <dbReference type="ARBA" id="ARBA00022562"/>
    </source>
</evidence>
<keyword evidence="11" id="KW-1133">Transmembrane helix</keyword>
<proteinExistence type="inferred from homology"/>
<evidence type="ECO:0000313" key="23">
    <source>
        <dbReference type="EMBL" id="QNN94347.1"/>
    </source>
</evidence>
<dbReference type="Proteomes" id="UP000127252">
    <property type="component" value="Segment"/>
</dbReference>
<dbReference type="OrthoDB" id="15532at10239"/>
<evidence type="ECO:0000256" key="3">
    <source>
        <dbReference type="ARBA" id="ARBA00004192"/>
    </source>
</evidence>
<dbReference type="PIRSF" id="PIRSF015691">
    <property type="entry name" value="VAC_E5R"/>
    <property type="match status" value="1"/>
</dbReference>
<reference evidence="24" key="4">
    <citation type="submission" date="2021-02" db="EMBL/GenBank/DDBJ databases">
        <title>Complete genome sequence of the capripoxvirus KSGP 0240 vaccine strain refreshed on cattle.</title>
        <authorList>
            <person name="Bamouh Z."/>
            <person name="Fellahi S."/>
            <person name="Khayi S."/>
            <person name="Hamdi J."/>
            <person name="Omari Tadlaoui K."/>
            <person name="Fassi-Fihri O."/>
            <person name="Elharrak M."/>
        </authorList>
    </citation>
    <scope>NUCLEOTIDE SEQUENCE</scope>
    <source>
        <strain evidence="24">LSD</strain>
    </source>
</reference>
<evidence type="ECO:0000256" key="4">
    <source>
        <dbReference type="ARBA" id="ARBA00022482"/>
    </source>
</evidence>
<keyword evidence="13" id="KW-1035">Host cytoplasm</keyword>
<dbReference type="Proteomes" id="UP000671948">
    <property type="component" value="Segment"/>
</dbReference>
<accession>Q91MX1</accession>
<keyword evidence="7" id="KW-0945">Host-virus interaction</keyword>
<comment type="similarity">
    <text evidence="15">Belongs to the orthopoxvirus OPG067 family.</text>
</comment>
<comment type="subcellular location">
    <subcellularLocation>
        <location evidence="3">Host cytoplasm</location>
    </subcellularLocation>
    <subcellularLocation>
        <location evidence="1">Host nucleus</location>
    </subcellularLocation>
    <subcellularLocation>
        <location evidence="2">Membrane</location>
        <topology evidence="2">Single-pass membrane protein</topology>
    </subcellularLocation>
</comment>
<evidence type="ECO:0000256" key="14">
    <source>
        <dbReference type="ARBA" id="ARBA00023280"/>
    </source>
</evidence>
<dbReference type="PROSITE" id="PS51457">
    <property type="entry name" value="BEN"/>
    <property type="match status" value="3"/>
</dbReference>
<name>A0A1B3B647_LSDV</name>
<keyword evidence="4" id="KW-1113">Inhibition of host RLR pathway by virus</keyword>
<evidence type="ECO:0000256" key="5">
    <source>
        <dbReference type="ARBA" id="ARBA00022518"/>
    </source>
</evidence>
<dbReference type="InterPro" id="IPR018379">
    <property type="entry name" value="BEN_domain"/>
</dbReference>
<dbReference type="EMBL" id="MT134042">
    <property type="protein sequence ID" value="QNN94347.1"/>
    <property type="molecule type" value="Genomic_DNA"/>
</dbReference>
<keyword evidence="5" id="KW-0244">Early protein</keyword>
<dbReference type="KEGG" id="vg:921583"/>
<evidence type="ECO:0000256" key="8">
    <source>
        <dbReference type="ARBA" id="ARBA00022632"/>
    </source>
</evidence>
<evidence type="ECO:0000256" key="11">
    <source>
        <dbReference type="ARBA" id="ARBA00022989"/>
    </source>
</evidence>
<dbReference type="EMBL" id="KX683219">
    <property type="protein sequence ID" value="AOE47612.1"/>
    <property type="molecule type" value="Genomic_DNA"/>
</dbReference>
<keyword evidence="6" id="KW-1048">Host nucleus</keyword>
<evidence type="ECO:0000313" key="21">
    <source>
        <dbReference type="EMBL" id="AAK84997.1"/>
    </source>
</evidence>
<organismHost>
    <name type="scientific">Bos taurus</name>
    <name type="common">Bovine</name>
    <dbReference type="NCBI Taxonomy" id="9913"/>
</organismHost>
<evidence type="ECO:0000256" key="9">
    <source>
        <dbReference type="ARBA" id="ARBA00022692"/>
    </source>
</evidence>
<feature type="domain" description="BEN" evidence="20">
    <location>
        <begin position="8"/>
        <end position="103"/>
    </location>
</feature>
<reference evidence="22" key="2">
    <citation type="submission" date="2016-08" db="EMBL/GenBank/DDBJ databases">
        <title>Complete Genome Sequence of the Capripoxvirus Strain KSGP 0240 from a Commercial Live Attenuated Vaccine.</title>
        <authorList>
            <person name="Vandenbussche F."/>
            <person name="Mathijs E."/>
            <person name="Haegeman A."/>
            <person name="Abdeldayem F."/>
            <person name="Van Borm S."/>
            <person name="De Clercq K."/>
        </authorList>
    </citation>
    <scope>NUCLEOTIDE SEQUENCE [LARGE SCALE GENOMIC DNA]</scope>
    <source>
        <strain evidence="22">KSGP 0240</strain>
    </source>
</reference>
<reference evidence="23 26" key="3">
    <citation type="journal article" date="2020" name="Arch. Virol.">
        <title>Full-length genome characterization of a novel recombinant vaccine-like lumpy skin disease virus strain detected during the climatic winter in Russia, 2019.</title>
        <authorList>
            <person name="Sprygin A."/>
            <person name="Van Schalkwyk A."/>
            <person name="Shumilova I."/>
            <person name="Nesterov A."/>
            <person name="Kononova S."/>
            <person name="Prutnikov P."/>
            <person name="Byadovskaya O."/>
            <person name="Kononov A."/>
        </authorList>
    </citation>
    <scope>NUCLEOTIDE SEQUENCE [LARGE SCALE GENOMIC DNA]</scope>
    <source>
        <strain evidence="23">LSDV/Russia/Udmurtiya/2019</strain>
    </source>
</reference>
<dbReference type="Proteomes" id="UP000516244">
    <property type="component" value="Segment"/>
</dbReference>
<dbReference type="EMBL" id="AF325528">
    <property type="protein sequence ID" value="AAK84997.1"/>
    <property type="molecule type" value="Genomic_DNA"/>
</dbReference>
<dbReference type="InterPro" id="IPR004334">
    <property type="entry name" value="Poxvirus_E5R"/>
</dbReference>
<keyword evidence="25" id="KW-1185">Reference proteome</keyword>
<gene>
    <name evidence="22" type="primary">LSDV035</name>
    <name evidence="23" type="ORF">LSDV-Udmurtiya/2019-035</name>
</gene>
<dbReference type="GO" id="GO:0030430">
    <property type="term" value="C:host cell cytoplasm"/>
    <property type="evidence" value="ECO:0007669"/>
    <property type="project" value="UniProtKB-SubCell"/>
</dbReference>
<dbReference type="GO" id="GO:0052170">
    <property type="term" value="P:symbiont-mediated suppression of host innate immune response"/>
    <property type="evidence" value="ECO:0007669"/>
    <property type="project" value="UniProtKB-KW"/>
</dbReference>
<keyword evidence="9" id="KW-0812">Transmembrane</keyword>
<evidence type="ECO:0000256" key="7">
    <source>
        <dbReference type="ARBA" id="ARBA00022581"/>
    </source>
</evidence>
<dbReference type="SMR" id="A0A1B3B647"/>
<keyword evidence="10" id="KW-0677">Repeat</keyword>
<evidence type="ECO:0000259" key="20">
    <source>
        <dbReference type="PROSITE" id="PS51457"/>
    </source>
</evidence>
<evidence type="ECO:0000256" key="15">
    <source>
        <dbReference type="ARBA" id="ARBA00034731"/>
    </source>
</evidence>
<evidence type="ECO:0000256" key="10">
    <source>
        <dbReference type="ARBA" id="ARBA00022737"/>
    </source>
</evidence>
<evidence type="ECO:0000313" key="24">
    <source>
        <dbReference type="EMBL" id="QTO65962.1"/>
    </source>
</evidence>